<dbReference type="PANTHER" id="PTHR37316">
    <property type="entry name" value="TEICHOIC ACID GLYCEROL-PHOSPHATE PRIMASE"/>
    <property type="match status" value="1"/>
</dbReference>
<evidence type="ECO:0000256" key="4">
    <source>
        <dbReference type="ARBA" id="ARBA00022679"/>
    </source>
</evidence>
<accession>A0A0L0QSD8</accession>
<evidence type="ECO:0000313" key="7">
    <source>
        <dbReference type="EMBL" id="KNE21600.1"/>
    </source>
</evidence>
<dbReference type="Pfam" id="PF04464">
    <property type="entry name" value="Glyphos_transf"/>
    <property type="match status" value="1"/>
</dbReference>
<dbReference type="Gene3D" id="3.40.50.11820">
    <property type="match status" value="1"/>
</dbReference>
<dbReference type="AlphaFoldDB" id="A0A0L0QSD8"/>
<gene>
    <name evidence="7" type="ORF">AFK71_08115</name>
</gene>
<dbReference type="GO" id="GO:0019350">
    <property type="term" value="P:teichoic acid biosynthetic process"/>
    <property type="evidence" value="ECO:0007669"/>
    <property type="project" value="UniProtKB-KW"/>
</dbReference>
<name>A0A0L0QSD8_VIRPA</name>
<dbReference type="GO" id="GO:0005886">
    <property type="term" value="C:plasma membrane"/>
    <property type="evidence" value="ECO:0007669"/>
    <property type="project" value="UniProtKB-SubCell"/>
</dbReference>
<dbReference type="PANTHER" id="PTHR37316:SF3">
    <property type="entry name" value="TEICHOIC ACID GLYCEROL-PHOSPHATE TRANSFERASE"/>
    <property type="match status" value="1"/>
</dbReference>
<keyword evidence="3" id="KW-1003">Cell membrane</keyword>
<dbReference type="InterPro" id="IPR043148">
    <property type="entry name" value="TagF_C"/>
</dbReference>
<evidence type="ECO:0000256" key="1">
    <source>
        <dbReference type="ARBA" id="ARBA00004202"/>
    </source>
</evidence>
<keyword evidence="6" id="KW-0472">Membrane</keyword>
<reference evidence="8" key="1">
    <citation type="submission" date="2015-07" db="EMBL/GenBank/DDBJ databases">
        <title>Fjat-10053 dsm26.</title>
        <authorList>
            <person name="Liu B."/>
            <person name="Wang J."/>
            <person name="Zhu Y."/>
            <person name="Liu G."/>
            <person name="Chen Q."/>
            <person name="Chen Z."/>
            <person name="Lan J."/>
            <person name="Che J."/>
            <person name="Ge C."/>
            <person name="Shi H."/>
            <person name="Pan Z."/>
            <person name="Liu X."/>
        </authorList>
    </citation>
    <scope>NUCLEOTIDE SEQUENCE [LARGE SCALE GENOMIC DNA]</scope>
    <source>
        <strain evidence="8">DSM 26</strain>
    </source>
</reference>
<dbReference type="SUPFAM" id="SSF53756">
    <property type="entry name" value="UDP-Glycosyltransferase/glycogen phosphorylase"/>
    <property type="match status" value="1"/>
</dbReference>
<dbReference type="PATRIC" id="fig|1473.5.peg.4670"/>
<protein>
    <submittedName>
        <fullName evidence="7">CDP-glycerol:glycerophosphate glycerophosphotransferase</fullName>
    </submittedName>
</protein>
<dbReference type="GO" id="GO:0047355">
    <property type="term" value="F:CDP-glycerol glycerophosphotransferase activity"/>
    <property type="evidence" value="ECO:0007669"/>
    <property type="project" value="InterPro"/>
</dbReference>
<proteinExistence type="inferred from homology"/>
<keyword evidence="5" id="KW-0777">Teichoic acid biosynthesis</keyword>
<dbReference type="Proteomes" id="UP000036780">
    <property type="component" value="Unassembled WGS sequence"/>
</dbReference>
<dbReference type="InterPro" id="IPR007554">
    <property type="entry name" value="Glycerophosphate_synth"/>
</dbReference>
<dbReference type="OrthoDB" id="9811865at2"/>
<dbReference type="InterPro" id="IPR051612">
    <property type="entry name" value="Teichoic_Acid_Biosynth"/>
</dbReference>
<evidence type="ECO:0000313" key="8">
    <source>
        <dbReference type="Proteomes" id="UP000036780"/>
    </source>
</evidence>
<keyword evidence="4 7" id="KW-0808">Transferase</keyword>
<dbReference type="GeneID" id="80427569"/>
<dbReference type="Gene3D" id="3.40.50.12580">
    <property type="match status" value="1"/>
</dbReference>
<comment type="subcellular location">
    <subcellularLocation>
        <location evidence="1">Cell membrane</location>
        <topology evidence="1">Peripheral membrane protein</topology>
    </subcellularLocation>
</comment>
<dbReference type="EMBL" id="LGTO01000005">
    <property type="protein sequence ID" value="KNE21600.1"/>
    <property type="molecule type" value="Genomic_DNA"/>
</dbReference>
<sequence>MKSNFVSNKIKNIKLENNDYTIQIPIKEQYTKSLEKSSVVLKSRDKQEAIDLNFNYLNSTECYRIYKVTIPFNTLKNKLFKKNIWDMYIVQENSEIEAKHIRIKSDCYNIHFLSTTVPTQEKMFYPYVTNQGGLSFKVNDYAMISEVESVKISKKNIIFYGYFNFPPFYRNNQYKVNKVTLWVVDSLTNKETEVPIELFQRGDLLPDQHLDENIMFGFKGKLNLKSYLTDNKRLRFFLKVCFKKADGLLEEYESRIKLTCFSYEKLSSIIFNKYKKYKIYVRQSKKSKAFTVQILHFNLKKVIIEKVRYKWLKVRRGNKLKKLYKVAFKILGKLPVRKNLIVFESFLGKQYSDSPRAIYEYMLENNLNDRMYWSFDRRHINYFKDREIRAVRRFSIKWLFLMARANYWISNSRLPLWLPKPSHTIYVQTWHGTPLKKLAADMEQVQMPGTNTKKYKKNFLKEASKWDYLVSPNNYSTQIFKRAFGFKGTMIESGYPRNDVLVKSNNKENITEIKKKIKIPTHKKVILYAPTWRDNQFYEKGKYKFNLKMDIDKLRKELQNDYIIILRLHYLVAENLDLRGYEGFIYDLSKYEDIRELYLVSDILITDYSSVFFDYANLKRPMIFYVYDIEDYRDNLRGFYFDFEKKAPGPLVKSTDGILEEINKINKVGFVPSANFREFYKKFCYLEDGKATERVVKNFFY</sequence>
<keyword evidence="8" id="KW-1185">Reference proteome</keyword>
<organism evidence="7 8">
    <name type="scientific">Virgibacillus pantothenticus</name>
    <dbReference type="NCBI Taxonomy" id="1473"/>
    <lineage>
        <taxon>Bacteria</taxon>
        <taxon>Bacillati</taxon>
        <taxon>Bacillota</taxon>
        <taxon>Bacilli</taxon>
        <taxon>Bacillales</taxon>
        <taxon>Bacillaceae</taxon>
        <taxon>Virgibacillus</taxon>
    </lineage>
</organism>
<dbReference type="RefSeq" id="WP_050351037.1">
    <property type="nucleotide sequence ID" value="NZ_BOSN01000004.1"/>
</dbReference>
<comment type="caution">
    <text evidence="7">The sequence shown here is derived from an EMBL/GenBank/DDBJ whole genome shotgun (WGS) entry which is preliminary data.</text>
</comment>
<evidence type="ECO:0000256" key="6">
    <source>
        <dbReference type="ARBA" id="ARBA00023136"/>
    </source>
</evidence>
<evidence type="ECO:0000256" key="5">
    <source>
        <dbReference type="ARBA" id="ARBA00022944"/>
    </source>
</evidence>
<dbReference type="InterPro" id="IPR043149">
    <property type="entry name" value="TagF_N"/>
</dbReference>
<evidence type="ECO:0000256" key="2">
    <source>
        <dbReference type="ARBA" id="ARBA00010488"/>
    </source>
</evidence>
<evidence type="ECO:0000256" key="3">
    <source>
        <dbReference type="ARBA" id="ARBA00022475"/>
    </source>
</evidence>
<comment type="similarity">
    <text evidence="2">Belongs to the CDP-glycerol glycerophosphotransferase family.</text>
</comment>